<evidence type="ECO:0000256" key="2">
    <source>
        <dbReference type="ARBA" id="ARBA00022771"/>
    </source>
</evidence>
<dbReference type="PROSITE" id="PS01360">
    <property type="entry name" value="ZF_MYND_1"/>
    <property type="match status" value="1"/>
</dbReference>
<evidence type="ECO:0000256" key="4">
    <source>
        <dbReference type="PROSITE-ProRule" id="PRU00134"/>
    </source>
</evidence>
<accession>A0ABR1GJY1</accession>
<evidence type="ECO:0000256" key="3">
    <source>
        <dbReference type="ARBA" id="ARBA00022833"/>
    </source>
</evidence>
<dbReference type="PANTHER" id="PTHR10237">
    <property type="entry name" value="DEFORMED EPIDERMAL AUTOREGULATORY FACTOR 1 HOMOLOG SUPPRESSIN"/>
    <property type="match status" value="1"/>
</dbReference>
<evidence type="ECO:0000313" key="6">
    <source>
        <dbReference type="EMBL" id="KAK7398578.1"/>
    </source>
</evidence>
<keyword evidence="2 4" id="KW-0863">Zinc-finger</keyword>
<evidence type="ECO:0000313" key="7">
    <source>
        <dbReference type="Proteomes" id="UP001498476"/>
    </source>
</evidence>
<dbReference type="EMBL" id="JAZAVJ010000325">
    <property type="protein sequence ID" value="KAK7398578.1"/>
    <property type="molecule type" value="Genomic_DNA"/>
</dbReference>
<dbReference type="Proteomes" id="UP001498476">
    <property type="component" value="Unassembled WGS sequence"/>
</dbReference>
<keyword evidence="3" id="KW-0862">Zinc</keyword>
<gene>
    <name evidence="6" type="ORF">QQX98_012056</name>
</gene>
<dbReference type="SUPFAM" id="SSF144232">
    <property type="entry name" value="HIT/MYND zinc finger-like"/>
    <property type="match status" value="1"/>
</dbReference>
<comment type="caution">
    <text evidence="6">The sequence shown here is derived from an EMBL/GenBank/DDBJ whole genome shotgun (WGS) entry which is preliminary data.</text>
</comment>
<keyword evidence="1" id="KW-0479">Metal-binding</keyword>
<evidence type="ECO:0000259" key="5">
    <source>
        <dbReference type="PROSITE" id="PS50865"/>
    </source>
</evidence>
<evidence type="ECO:0000256" key="1">
    <source>
        <dbReference type="ARBA" id="ARBA00022723"/>
    </source>
</evidence>
<dbReference type="PROSITE" id="PS50865">
    <property type="entry name" value="ZF_MYND_2"/>
    <property type="match status" value="1"/>
</dbReference>
<reference evidence="6 7" key="1">
    <citation type="journal article" date="2025" name="Microbiol. Resour. Announc.">
        <title>Draft genome sequences for Neonectria magnoliae and Neonectria punicea, canker pathogens of Liriodendron tulipifera and Acer saccharum in West Virginia.</title>
        <authorList>
            <person name="Petronek H.M."/>
            <person name="Kasson M.T."/>
            <person name="Metheny A.M."/>
            <person name="Stauder C.M."/>
            <person name="Lovett B."/>
            <person name="Lynch S.C."/>
            <person name="Garnas J.R."/>
            <person name="Kasson L.R."/>
            <person name="Stajich J.E."/>
        </authorList>
    </citation>
    <scope>NUCLEOTIDE SEQUENCE [LARGE SCALE GENOMIC DNA]</scope>
    <source>
        <strain evidence="6 7">NRRL 64653</strain>
    </source>
</reference>
<dbReference type="InterPro" id="IPR024119">
    <property type="entry name" value="TF_DEAF-1"/>
</dbReference>
<keyword evidence="7" id="KW-1185">Reference proteome</keyword>
<dbReference type="PANTHER" id="PTHR10237:SF15">
    <property type="entry name" value="LD37257P"/>
    <property type="match status" value="1"/>
</dbReference>
<dbReference type="InterPro" id="IPR002893">
    <property type="entry name" value="Znf_MYND"/>
</dbReference>
<feature type="domain" description="MYND-type" evidence="5">
    <location>
        <begin position="1043"/>
        <end position="1085"/>
    </location>
</feature>
<dbReference type="Pfam" id="PF01753">
    <property type="entry name" value="zf-MYND"/>
    <property type="match status" value="1"/>
</dbReference>
<dbReference type="Gene3D" id="6.10.140.2220">
    <property type="match status" value="1"/>
</dbReference>
<proteinExistence type="predicted"/>
<name>A0ABR1GJY1_9HYPO</name>
<sequence>MLIDSTTTKAILDQTTKLLSISGTLEDWDASIYGRTAKFCDADTLADVRRIWKLIKGSAEKAQKDSYLQEVQKNVQPSRDFRERIFGKAGVNFTGMRSAAPLSLQSQNELPNASTQYWKDGTVTPSQGGSQTPNPLLAGLLSEDNILHYGSDPIMGYHLATAYAPLADSSPLKPQEGVKGFKAAATARTQFGEWISALKLVFGNKLVVRYAVADALTFCHSLQSSTGANLYRRLWDSKPLKLDQRTYGNNGAGPTAFDAIDTSNLSDHIGAINILIAAGSLLNDKPWASLFTELLIHRGGHQLNALENILRGDAPTVSLLLGFSPVQYWTNAKCESHVDEIFISAMQAMKSESQFRSRLAWQRDDQFSGHAGGRSKLHIDAKSLVRLIMPLFRRMFESEDVSKTSSFAARSSIYSHFHRGSFAALLKVVIHRVQTDWGAMCTELLNTIAQDPGLILTSNQMQDFCIQLHLLGVNTERWIMNQIRQEPGRGAFNAWKPVPLAAAVTLVVPRNTISRLYQGSAGHKVASPCLVGSLRASPKATSQWHNMFGDVHLSFGNVKETGSRNEDSFQVSIEQDRDGWSGTAPLIASFYVPISALQVEPKHTIVGISVLPSVQSTPLYSHTLGLSMTVFETNLNDGAAVFVTKYLPGQKSYPIICGNVMGLSSVVDVSKDDMATKLMTEVPPTQTKLTTITGHLDITSKKGKNLLKEKAPIELRQENPFVIDIVFGDNKLVCPLRFPLPVTKTGSRTRIARTSGYIEVIAPIAQAGSSEELADFIFPAALSSGVPYTLNTPHLNLDMLPILDTQKSQDKMRWLTTLTSLQFSAREKRLRDEADSETGLSGDSRVNFKESIFTMFMLASGLQGGQTGMFSINHPEQGGIHMLVFVSALRLDGDSASVVLDAAVIPFTTELVESGRMEAFLLLIRTLECCTLNVNDAELVLWKKVLPSLAERCRTWSHGPGCEYKKKQATIPLSLEPGKQVLCSCGNGQLPKDFVPLPEWENAAPNAVRVAINPTYAVPFVEEVVDQSLVAQMGTLSVETDRCKNCGKPDGVNDVSLKKCQGCLKAKYCSGPCQKADWKKHRMECAK</sequence>
<protein>
    <recommendedName>
        <fullName evidence="5">MYND-type domain-containing protein</fullName>
    </recommendedName>
</protein>
<organism evidence="6 7">
    <name type="scientific">Neonectria punicea</name>
    <dbReference type="NCBI Taxonomy" id="979145"/>
    <lineage>
        <taxon>Eukaryota</taxon>
        <taxon>Fungi</taxon>
        <taxon>Dikarya</taxon>
        <taxon>Ascomycota</taxon>
        <taxon>Pezizomycotina</taxon>
        <taxon>Sordariomycetes</taxon>
        <taxon>Hypocreomycetidae</taxon>
        <taxon>Hypocreales</taxon>
        <taxon>Nectriaceae</taxon>
        <taxon>Neonectria</taxon>
    </lineage>
</organism>